<reference evidence="3" key="1">
    <citation type="submission" date="2023-08" db="EMBL/GenBank/DDBJ databases">
        <authorList>
            <person name="Chen Y."/>
            <person name="Shah S."/>
            <person name="Dougan E. K."/>
            <person name="Thang M."/>
            <person name="Chan C."/>
        </authorList>
    </citation>
    <scope>NUCLEOTIDE SEQUENCE</scope>
</reference>
<feature type="domain" description="EF-hand" evidence="2">
    <location>
        <begin position="601"/>
        <end position="636"/>
    </location>
</feature>
<feature type="domain" description="EF-hand" evidence="2">
    <location>
        <begin position="512"/>
        <end position="548"/>
    </location>
</feature>
<name>A0AA36HL51_9DINO</name>
<sequence>MDWAIRGFGAAWGLKGTEALCRFVKLCRARDADGAATADWSLEREAQAFVDWVIIEGGLLPKACQILAERPDIVEEKVYREALSRCQVDCQPVAFDEIGAILRREGLADHVATLGALGEAASTGSIGQVHFCGDHVIKVSLLKKKLQMERQFAWLKALLKLPGLQKTILGDIQYVAGPIKDQVLAEFNLRIEQRNLRLAPFALARAKALQDCGAVRVPEASEKSTKHVIIMKREHGIVLKDFLNEEPLARSRAQLQRIMRLWGAQVLGLGWFHTDPHPGNLMLTEEGCLALLDWGSVSVLSAEQLQDLRALFGFLGRRPADMGLAVQAMRRLGFETKKGTDAGLAQLIISTFAMDLVYQPEVRAALGGEEEDLPKKIPSDMAQLIRVIATLEGMAARVQAGRVLPLWLPLLEQEADSVEARPLIEGEGNFLRGDSKPRSSVWAMPSFTLWSKLSEEELWMKFCELDVDHSGTLTRQEACQGLCRLGRSEAEVQKELSRWPSDVDFQTFKQLAKGKDARAAFDKVDVDGYGQLLGREEIADALREMGKSQKQIDSLVRAMPDGQEMDFEGFQELLGRGGQSFAAVKTGLSNVLSALKLSPKMSEEQLLAKFKEIDTDKSGKLSKEEVEMALLGLGRSQSEIDQELSRWPLEDGVDFPAFRLMVKPVRTSWMKLGLKDSELRDAFDLIDTDRCGSLLGREEVEDALRQLGKSEKQIQQLAAQLAVDEVVGFEAFARLARGSDSAKSFRRPRLSLANPFSSPKLTEEQLREKFLEMDDGSGLLSREAALEALAQLRVPLNRIEEATVDFETFKSLARPRSAWQEAGRSFRETVGDFFGSFSDEELRDAFDKIDADKSGTLEKPELGAALREMGQSEARIGRLLNEIEDEKALAPRIDRSLPHGLRV</sequence>
<feature type="domain" description="EF-hand" evidence="2">
    <location>
        <begin position="453"/>
        <end position="488"/>
    </location>
</feature>
<evidence type="ECO:0000313" key="4">
    <source>
        <dbReference type="Proteomes" id="UP001178507"/>
    </source>
</evidence>
<dbReference type="InterPro" id="IPR018247">
    <property type="entry name" value="EF_Hand_1_Ca_BS"/>
</dbReference>
<dbReference type="SUPFAM" id="SSF47473">
    <property type="entry name" value="EF-hand"/>
    <property type="match status" value="3"/>
</dbReference>
<proteinExistence type="predicted"/>
<dbReference type="Gene3D" id="1.10.238.10">
    <property type="entry name" value="EF-hand"/>
    <property type="match status" value="4"/>
</dbReference>
<dbReference type="Pfam" id="PF03109">
    <property type="entry name" value="ABC1"/>
    <property type="match status" value="1"/>
</dbReference>
<dbReference type="PROSITE" id="PS00018">
    <property type="entry name" value="EF_HAND_1"/>
    <property type="match status" value="2"/>
</dbReference>
<dbReference type="PANTHER" id="PTHR43173:SF34">
    <property type="entry name" value="ABC1 ATYPICAL KINASE-LIKE DOMAIN-CONTAINING PROTEIN"/>
    <property type="match status" value="1"/>
</dbReference>
<accession>A0AA36HL51</accession>
<dbReference type="InterPro" id="IPR004147">
    <property type="entry name" value="ABC1_dom"/>
</dbReference>
<evidence type="ECO:0000256" key="1">
    <source>
        <dbReference type="ARBA" id="ARBA00022837"/>
    </source>
</evidence>
<dbReference type="CDD" id="cd00051">
    <property type="entry name" value="EFh"/>
    <property type="match status" value="1"/>
</dbReference>
<dbReference type="Pfam" id="PF13405">
    <property type="entry name" value="EF-hand_6"/>
    <property type="match status" value="1"/>
</dbReference>
<dbReference type="PROSITE" id="PS50222">
    <property type="entry name" value="EF_HAND_2"/>
    <property type="match status" value="5"/>
</dbReference>
<keyword evidence="1" id="KW-0106">Calcium</keyword>
<organism evidence="3 4">
    <name type="scientific">Effrenium voratum</name>
    <dbReference type="NCBI Taxonomy" id="2562239"/>
    <lineage>
        <taxon>Eukaryota</taxon>
        <taxon>Sar</taxon>
        <taxon>Alveolata</taxon>
        <taxon>Dinophyceae</taxon>
        <taxon>Suessiales</taxon>
        <taxon>Symbiodiniaceae</taxon>
        <taxon>Effrenium</taxon>
    </lineage>
</organism>
<dbReference type="InterPro" id="IPR011009">
    <property type="entry name" value="Kinase-like_dom_sf"/>
</dbReference>
<dbReference type="SUPFAM" id="SSF56112">
    <property type="entry name" value="Protein kinase-like (PK-like)"/>
    <property type="match status" value="1"/>
</dbReference>
<keyword evidence="4" id="KW-1185">Reference proteome</keyword>
<dbReference type="SMART" id="SM00054">
    <property type="entry name" value="EFh"/>
    <property type="match status" value="6"/>
</dbReference>
<dbReference type="Pfam" id="PF13202">
    <property type="entry name" value="EF-hand_5"/>
    <property type="match status" value="1"/>
</dbReference>
<dbReference type="InterPro" id="IPR011992">
    <property type="entry name" value="EF-hand-dom_pair"/>
</dbReference>
<dbReference type="AlphaFoldDB" id="A0AA36HL51"/>
<evidence type="ECO:0000313" key="3">
    <source>
        <dbReference type="EMBL" id="CAJ1370522.1"/>
    </source>
</evidence>
<dbReference type="EMBL" id="CAUJNA010000025">
    <property type="protein sequence ID" value="CAJ1370522.1"/>
    <property type="molecule type" value="Genomic_DNA"/>
</dbReference>
<dbReference type="Proteomes" id="UP001178507">
    <property type="component" value="Unassembled WGS sequence"/>
</dbReference>
<feature type="domain" description="EF-hand" evidence="2">
    <location>
        <begin position="837"/>
        <end position="872"/>
    </location>
</feature>
<comment type="caution">
    <text evidence="3">The sequence shown here is derived from an EMBL/GenBank/DDBJ whole genome shotgun (WGS) entry which is preliminary data.</text>
</comment>
<dbReference type="InterPro" id="IPR002048">
    <property type="entry name" value="EF_hand_dom"/>
</dbReference>
<dbReference type="PANTHER" id="PTHR43173">
    <property type="entry name" value="ABC1 FAMILY PROTEIN"/>
    <property type="match status" value="1"/>
</dbReference>
<evidence type="ECO:0000259" key="2">
    <source>
        <dbReference type="PROSITE" id="PS50222"/>
    </source>
</evidence>
<gene>
    <name evidence="3" type="ORF">EVOR1521_LOCUS1079</name>
</gene>
<feature type="domain" description="EF-hand" evidence="2">
    <location>
        <begin position="674"/>
        <end position="710"/>
    </location>
</feature>
<dbReference type="GO" id="GO:0005509">
    <property type="term" value="F:calcium ion binding"/>
    <property type="evidence" value="ECO:0007669"/>
    <property type="project" value="InterPro"/>
</dbReference>
<protein>
    <recommendedName>
        <fullName evidence="2">EF-hand domain-containing protein</fullName>
    </recommendedName>
</protein>
<dbReference type="InterPro" id="IPR051130">
    <property type="entry name" value="Mito_struct-func_regulator"/>
</dbReference>